<dbReference type="GO" id="GO:0005524">
    <property type="term" value="F:ATP binding"/>
    <property type="evidence" value="ECO:0007669"/>
    <property type="project" value="UniProtKB-KW"/>
</dbReference>
<keyword evidence="5 6" id="KW-0456">Lyase</keyword>
<keyword evidence="2 6" id="KW-0067">ATP-binding</keyword>
<sequence>MHVERSCARELALRAVAVAGGGVKGDGGLVMVIGGSREYPGPPYVAALAARRAGAHGVRVAAPPAPAAQQVALEAHLIAGLGSELDAAAVAAAARVSRRMARRLIETGARGRVVWLVGPGLGGSPVAGRVLDALQEVRDHDRGAALVVDGSLGGGPRARERLRHLGADLVLLNRAEAHALLAGSGPVGRAGRGGAVDPAALAQSARETGAVMVAKGDPDLITDGTQTLLVPAGYPGLARHGSGDVLAGAAAALLAQTLAPAEAAALACHLVGTAGQVLDREVGPGWLTRELLDAVATALRDLLAAPARH</sequence>
<dbReference type="PROSITE" id="PS51383">
    <property type="entry name" value="YJEF_C_3"/>
    <property type="match status" value="1"/>
</dbReference>
<keyword evidence="9" id="KW-1185">Reference proteome</keyword>
<accession>A0A919BUQ0</accession>
<dbReference type="AlphaFoldDB" id="A0A919BUQ0"/>
<dbReference type="GO" id="GO:0052855">
    <property type="term" value="F:ADP-dependent NAD(P)H-hydrate dehydratase activity"/>
    <property type="evidence" value="ECO:0007669"/>
    <property type="project" value="UniProtKB-UniRule"/>
</dbReference>
<gene>
    <name evidence="6" type="primary">nnrD</name>
    <name evidence="8" type="ORF">GCM10017667_54100</name>
</gene>
<keyword evidence="4 6" id="KW-0520">NAD</keyword>
<keyword evidence="3 6" id="KW-0521">NADP</keyword>
<feature type="domain" description="YjeF C-terminal" evidence="7">
    <location>
        <begin position="7"/>
        <end position="302"/>
    </location>
</feature>
<keyword evidence="1 6" id="KW-0547">Nucleotide-binding</keyword>
<organism evidence="8 9">
    <name type="scientific">Streptomyces filamentosus</name>
    <name type="common">Streptomyces roseosporus</name>
    <dbReference type="NCBI Taxonomy" id="67294"/>
    <lineage>
        <taxon>Bacteria</taxon>
        <taxon>Bacillati</taxon>
        <taxon>Actinomycetota</taxon>
        <taxon>Actinomycetes</taxon>
        <taxon>Kitasatosporales</taxon>
        <taxon>Streptomycetaceae</taxon>
        <taxon>Streptomyces</taxon>
    </lineage>
</organism>
<feature type="binding site" evidence="6">
    <location>
        <position position="120"/>
    </location>
    <ligand>
        <name>(6S)-NADPHX</name>
        <dbReference type="ChEBI" id="CHEBI:64076"/>
    </ligand>
</feature>
<proteinExistence type="inferred from homology"/>
<dbReference type="GO" id="GO:0110051">
    <property type="term" value="P:metabolite repair"/>
    <property type="evidence" value="ECO:0007669"/>
    <property type="project" value="TreeGrafter"/>
</dbReference>
<name>A0A919BUQ0_STRFL</name>
<dbReference type="InterPro" id="IPR000631">
    <property type="entry name" value="CARKD"/>
</dbReference>
<comment type="subunit">
    <text evidence="6">Homotetramer.</text>
</comment>
<evidence type="ECO:0000313" key="8">
    <source>
        <dbReference type="EMBL" id="GHG13421.1"/>
    </source>
</evidence>
<dbReference type="HAMAP" id="MF_01965">
    <property type="entry name" value="NADHX_dehydratase"/>
    <property type="match status" value="1"/>
</dbReference>
<comment type="catalytic activity">
    <reaction evidence="6">
        <text>(6S)-NADHX + ADP = AMP + phosphate + NADH + H(+)</text>
        <dbReference type="Rhea" id="RHEA:32223"/>
        <dbReference type="ChEBI" id="CHEBI:15378"/>
        <dbReference type="ChEBI" id="CHEBI:43474"/>
        <dbReference type="ChEBI" id="CHEBI:57945"/>
        <dbReference type="ChEBI" id="CHEBI:64074"/>
        <dbReference type="ChEBI" id="CHEBI:456215"/>
        <dbReference type="ChEBI" id="CHEBI:456216"/>
        <dbReference type="EC" id="4.2.1.136"/>
    </reaction>
</comment>
<feature type="binding site" evidence="6">
    <location>
        <position position="244"/>
    </location>
    <ligand>
        <name>(6S)-NADPHX</name>
        <dbReference type="ChEBI" id="CHEBI:64076"/>
    </ligand>
</feature>
<comment type="catalytic activity">
    <reaction evidence="6">
        <text>(6S)-NADPHX + ADP = AMP + phosphate + NADPH + H(+)</text>
        <dbReference type="Rhea" id="RHEA:32235"/>
        <dbReference type="ChEBI" id="CHEBI:15378"/>
        <dbReference type="ChEBI" id="CHEBI:43474"/>
        <dbReference type="ChEBI" id="CHEBI:57783"/>
        <dbReference type="ChEBI" id="CHEBI:64076"/>
        <dbReference type="ChEBI" id="CHEBI:456215"/>
        <dbReference type="ChEBI" id="CHEBI:456216"/>
        <dbReference type="EC" id="4.2.1.136"/>
    </reaction>
</comment>
<dbReference type="Pfam" id="PF01256">
    <property type="entry name" value="Carb_kinase"/>
    <property type="match status" value="1"/>
</dbReference>
<evidence type="ECO:0000259" key="7">
    <source>
        <dbReference type="PROSITE" id="PS51383"/>
    </source>
</evidence>
<feature type="binding site" evidence="6">
    <location>
        <position position="243"/>
    </location>
    <ligand>
        <name>AMP</name>
        <dbReference type="ChEBI" id="CHEBI:456215"/>
    </ligand>
</feature>
<comment type="caution">
    <text evidence="6">Lacks conserved residue(s) required for the propagation of feature annotation.</text>
</comment>
<evidence type="ECO:0000256" key="5">
    <source>
        <dbReference type="ARBA" id="ARBA00023239"/>
    </source>
</evidence>
<dbReference type="Proteomes" id="UP000632849">
    <property type="component" value="Unassembled WGS sequence"/>
</dbReference>
<evidence type="ECO:0000313" key="9">
    <source>
        <dbReference type="Proteomes" id="UP000632849"/>
    </source>
</evidence>
<dbReference type="EC" id="4.2.1.136" evidence="6"/>
<comment type="function">
    <text evidence="6">Catalyzes the dehydration of the S-form of NAD(P)HX at the expense of ADP, which is converted to AMP. Together with NAD(P)HX epimerase, which catalyzes the epimerization of the S- and R-forms, the enzyme allows the repair of both epimers of NAD(P)HX, a damaged form of NAD(P)H that is a result of enzymatic or heat-dependent hydration.</text>
</comment>
<reference evidence="8" key="1">
    <citation type="journal article" date="2014" name="Int. J. Syst. Evol. Microbiol.">
        <title>Complete genome sequence of Corynebacterium casei LMG S-19264T (=DSM 44701T), isolated from a smear-ripened cheese.</title>
        <authorList>
            <consortium name="US DOE Joint Genome Institute (JGI-PGF)"/>
            <person name="Walter F."/>
            <person name="Albersmeier A."/>
            <person name="Kalinowski J."/>
            <person name="Ruckert C."/>
        </authorList>
    </citation>
    <scope>NUCLEOTIDE SEQUENCE</scope>
    <source>
        <strain evidence="8">JCM 4122</strain>
    </source>
</reference>
<comment type="cofactor">
    <cofactor evidence="6">
        <name>Mg(2+)</name>
        <dbReference type="ChEBI" id="CHEBI:18420"/>
    </cofactor>
</comment>
<dbReference type="PANTHER" id="PTHR12592:SF0">
    <property type="entry name" value="ATP-DEPENDENT (S)-NAD(P)H-HYDRATE DEHYDRATASE"/>
    <property type="match status" value="1"/>
</dbReference>
<evidence type="ECO:0000256" key="2">
    <source>
        <dbReference type="ARBA" id="ARBA00022840"/>
    </source>
</evidence>
<dbReference type="SUPFAM" id="SSF53613">
    <property type="entry name" value="Ribokinase-like"/>
    <property type="match status" value="1"/>
</dbReference>
<evidence type="ECO:0000256" key="4">
    <source>
        <dbReference type="ARBA" id="ARBA00023027"/>
    </source>
</evidence>
<reference evidence="8" key="2">
    <citation type="submission" date="2020-09" db="EMBL/GenBank/DDBJ databases">
        <authorList>
            <person name="Sun Q."/>
            <person name="Ohkuma M."/>
        </authorList>
    </citation>
    <scope>NUCLEOTIDE SEQUENCE</scope>
    <source>
        <strain evidence="8">JCM 4122</strain>
    </source>
</reference>
<evidence type="ECO:0000256" key="3">
    <source>
        <dbReference type="ARBA" id="ARBA00022857"/>
    </source>
</evidence>
<comment type="similarity">
    <text evidence="6">Belongs to the NnrD/CARKD family.</text>
</comment>
<protein>
    <recommendedName>
        <fullName evidence="6">ADP-dependent (S)-NAD(P)H-hydrate dehydratase</fullName>
        <ecNumber evidence="6">4.2.1.136</ecNumber>
    </recommendedName>
    <alternativeName>
        <fullName evidence="6">ADP-dependent NAD(P)HX dehydratase</fullName>
    </alternativeName>
</protein>
<dbReference type="Gene3D" id="3.40.1190.20">
    <property type="match status" value="1"/>
</dbReference>
<dbReference type="EMBL" id="BNBE01000002">
    <property type="protein sequence ID" value="GHG13421.1"/>
    <property type="molecule type" value="Genomic_DNA"/>
</dbReference>
<evidence type="ECO:0000256" key="6">
    <source>
        <dbReference type="HAMAP-Rule" id="MF_01965"/>
    </source>
</evidence>
<dbReference type="InterPro" id="IPR029056">
    <property type="entry name" value="Ribokinase-like"/>
</dbReference>
<comment type="caution">
    <text evidence="8">The sequence shown here is derived from an EMBL/GenBank/DDBJ whole genome shotgun (WGS) entry which is preliminary data.</text>
</comment>
<dbReference type="GO" id="GO:0046496">
    <property type="term" value="P:nicotinamide nucleotide metabolic process"/>
    <property type="evidence" value="ECO:0007669"/>
    <property type="project" value="UniProtKB-UniRule"/>
</dbReference>
<evidence type="ECO:0000256" key="1">
    <source>
        <dbReference type="ARBA" id="ARBA00022741"/>
    </source>
</evidence>
<dbReference type="PANTHER" id="PTHR12592">
    <property type="entry name" value="ATP-DEPENDENT (S)-NAD(P)H-HYDRATE DEHYDRATASE FAMILY MEMBER"/>
    <property type="match status" value="1"/>
</dbReference>